<proteinExistence type="inferred from homology"/>
<feature type="domain" description="Secretion system C-terminal sorting" evidence="7">
    <location>
        <begin position="443"/>
        <end position="513"/>
    </location>
</feature>
<evidence type="ECO:0000256" key="2">
    <source>
        <dbReference type="ARBA" id="ARBA00022670"/>
    </source>
</evidence>
<evidence type="ECO:0000313" key="9">
    <source>
        <dbReference type="Proteomes" id="UP000226437"/>
    </source>
</evidence>
<dbReference type="GO" id="GO:0006508">
    <property type="term" value="P:proteolysis"/>
    <property type="evidence" value="ECO:0007669"/>
    <property type="project" value="UniProtKB-KW"/>
</dbReference>
<dbReference type="InterPro" id="IPR023827">
    <property type="entry name" value="Peptidase_S8_Asp-AS"/>
</dbReference>
<feature type="active site" description="Charge relay system" evidence="5">
    <location>
        <position position="356"/>
    </location>
</feature>
<dbReference type="PANTHER" id="PTHR43399">
    <property type="entry name" value="SUBTILISIN-RELATED"/>
    <property type="match status" value="1"/>
</dbReference>
<accession>A0A2G0CHQ2</accession>
<dbReference type="Gene3D" id="3.40.50.200">
    <property type="entry name" value="Peptidase S8/S53 domain"/>
    <property type="match status" value="1"/>
</dbReference>
<dbReference type="InterPro" id="IPR036852">
    <property type="entry name" value="Peptidase_S8/S53_dom_sf"/>
</dbReference>
<evidence type="ECO:0000256" key="1">
    <source>
        <dbReference type="ARBA" id="ARBA00011073"/>
    </source>
</evidence>
<dbReference type="PANTHER" id="PTHR43399:SF4">
    <property type="entry name" value="CELL WALL-ASSOCIATED PROTEASE"/>
    <property type="match status" value="1"/>
</dbReference>
<evidence type="ECO:0000256" key="3">
    <source>
        <dbReference type="ARBA" id="ARBA00022801"/>
    </source>
</evidence>
<dbReference type="InterPro" id="IPR015500">
    <property type="entry name" value="Peptidase_S8_subtilisin-rel"/>
</dbReference>
<evidence type="ECO:0000256" key="4">
    <source>
        <dbReference type="ARBA" id="ARBA00022825"/>
    </source>
</evidence>
<dbReference type="Proteomes" id="UP000226437">
    <property type="component" value="Unassembled WGS sequence"/>
</dbReference>
<dbReference type="GO" id="GO:0004252">
    <property type="term" value="F:serine-type endopeptidase activity"/>
    <property type="evidence" value="ECO:0007669"/>
    <property type="project" value="UniProtKB-UniRule"/>
</dbReference>
<dbReference type="InterPro" id="IPR000209">
    <property type="entry name" value="Peptidase_S8/S53_dom"/>
</dbReference>
<dbReference type="AlphaFoldDB" id="A0A2G0CHQ2"/>
<evidence type="ECO:0008006" key="10">
    <source>
        <dbReference type="Google" id="ProtNLM"/>
    </source>
</evidence>
<feature type="active site" description="Charge relay system" evidence="5">
    <location>
        <position position="131"/>
    </location>
</feature>
<dbReference type="Pfam" id="PF00082">
    <property type="entry name" value="Peptidase_S8"/>
    <property type="match status" value="1"/>
</dbReference>
<dbReference type="SUPFAM" id="SSF52743">
    <property type="entry name" value="Subtilisin-like"/>
    <property type="match status" value="1"/>
</dbReference>
<keyword evidence="3 5" id="KW-0378">Hydrolase</keyword>
<keyword evidence="4 5" id="KW-0720">Serine protease</keyword>
<evidence type="ECO:0000313" key="8">
    <source>
        <dbReference type="EMBL" id="PHK99501.1"/>
    </source>
</evidence>
<feature type="active site" description="Charge relay system" evidence="5">
    <location>
        <position position="185"/>
    </location>
</feature>
<dbReference type="OrthoDB" id="1055762at2"/>
<dbReference type="InterPro" id="IPR022398">
    <property type="entry name" value="Peptidase_S8_His-AS"/>
</dbReference>
<dbReference type="PROSITE" id="PS00137">
    <property type="entry name" value="SUBTILASE_HIS"/>
    <property type="match status" value="1"/>
</dbReference>
<dbReference type="NCBIfam" id="TIGR04183">
    <property type="entry name" value="Por_Secre_tail"/>
    <property type="match status" value="1"/>
</dbReference>
<dbReference type="PRINTS" id="PR00723">
    <property type="entry name" value="SUBTILISIN"/>
</dbReference>
<dbReference type="PROSITE" id="PS00136">
    <property type="entry name" value="SUBTILASE_ASP"/>
    <property type="match status" value="1"/>
</dbReference>
<comment type="caution">
    <text evidence="8">The sequence shown here is derived from an EMBL/GenBank/DDBJ whole genome shotgun (WGS) entry which is preliminary data.</text>
</comment>
<evidence type="ECO:0000256" key="5">
    <source>
        <dbReference type="PROSITE-ProRule" id="PRU01240"/>
    </source>
</evidence>
<feature type="domain" description="Peptidase S8/S53" evidence="6">
    <location>
        <begin position="123"/>
        <end position="371"/>
    </location>
</feature>
<name>A0A2G0CHQ2_9BACT</name>
<dbReference type="PROSITE" id="PS51892">
    <property type="entry name" value="SUBTILASE"/>
    <property type="match status" value="1"/>
</dbReference>
<dbReference type="InterPro" id="IPR051048">
    <property type="entry name" value="Peptidase_S8/S53_subtilisin"/>
</dbReference>
<keyword evidence="2 5" id="KW-0645">Protease</keyword>
<dbReference type="EMBL" id="PDLO01000001">
    <property type="protein sequence ID" value="PHK99501.1"/>
    <property type="molecule type" value="Genomic_DNA"/>
</dbReference>
<dbReference type="RefSeq" id="WP_099104480.1">
    <property type="nucleotide sequence ID" value="NZ_JAATJF010000001.1"/>
</dbReference>
<reference evidence="8 9" key="1">
    <citation type="submission" date="2017-10" db="EMBL/GenBank/DDBJ databases">
        <title>The draft genome sequence of Lewinella marina KCTC 32374.</title>
        <authorList>
            <person name="Wang K."/>
        </authorList>
    </citation>
    <scope>NUCLEOTIDE SEQUENCE [LARGE SCALE GENOMIC DNA]</scope>
    <source>
        <strain evidence="8 9">MKG-38</strain>
    </source>
</reference>
<organism evidence="8 9">
    <name type="scientific">Neolewinella marina</name>
    <dbReference type="NCBI Taxonomy" id="438751"/>
    <lineage>
        <taxon>Bacteria</taxon>
        <taxon>Pseudomonadati</taxon>
        <taxon>Bacteroidota</taxon>
        <taxon>Saprospiria</taxon>
        <taxon>Saprospirales</taxon>
        <taxon>Lewinellaceae</taxon>
        <taxon>Neolewinella</taxon>
    </lineage>
</organism>
<keyword evidence="9" id="KW-1185">Reference proteome</keyword>
<gene>
    <name evidence="8" type="ORF">CGL56_00115</name>
</gene>
<comment type="similarity">
    <text evidence="1 5">Belongs to the peptidase S8 family.</text>
</comment>
<evidence type="ECO:0000259" key="6">
    <source>
        <dbReference type="Pfam" id="PF00082"/>
    </source>
</evidence>
<evidence type="ECO:0000259" key="7">
    <source>
        <dbReference type="Pfam" id="PF18962"/>
    </source>
</evidence>
<dbReference type="Pfam" id="PF18962">
    <property type="entry name" value="Por_Secre_tail"/>
    <property type="match status" value="1"/>
</dbReference>
<dbReference type="InterPro" id="IPR026444">
    <property type="entry name" value="Secre_tail"/>
</dbReference>
<protein>
    <recommendedName>
        <fullName evidence="10">Peptidase S8/S53 domain-containing protein</fullName>
    </recommendedName>
</protein>
<sequence length="521" mass="55086">MRWLFLLLLLGVVRTADGQQIPTELICSWRNGARVPEKAAGAVHRQFLGRDTELLRFPDALAAAKALAALRRRPEVLHLHYNYRVTPRNTPDDPLYPRQENMRRAGFEAAWNLTTGGFTPEGHPIVVAVLDAGFDADHPDLLPNLWSNPGEVAGDDVDNDGNGLVDDVHGWNFTAAEPVYDPDTHGTAVAGLLGAAGNNGRGVAGTNWDSHLMLLQIATVADIIAAYEYVIDQRRAFNASDGRSGAFVVATNASFGIEGATCNDFPGWGRQYDRLGEVGVLTAASVANVAEDVDAAGDMPTDCPSEYLIGVTNLDADDRLFPSAGYGRVAVDLAAPGEGSYTTRPGNAYGTFGSTSAAAPYVTGAIALLYATPVCPALALRARTAPAATARLMRKAVLTSVRKREALIARTATGGVLDVAAAQLVLVEECSTTSDSFTITSAFPNPTAGRLTLVTTLPAVSNAVSVSVYDATGRRVTTLQPEILAVAPVRLTIDLGSLPGGYYLLEVSDGEHRAVFPGVVF</sequence>